<feature type="domain" description="Xaa-Pro dipeptidyl-peptidase C-terminal" evidence="3">
    <location>
        <begin position="313"/>
        <end position="572"/>
    </location>
</feature>
<dbReference type="Proteomes" id="UP000016933">
    <property type="component" value="Unassembled WGS sequence"/>
</dbReference>
<accession>N1PF98</accession>
<feature type="region of interest" description="Disordered" evidence="2">
    <location>
        <begin position="1"/>
        <end position="32"/>
    </location>
</feature>
<dbReference type="SUPFAM" id="SSF53474">
    <property type="entry name" value="alpha/beta-Hydrolases"/>
    <property type="match status" value="1"/>
</dbReference>
<dbReference type="InterPro" id="IPR005674">
    <property type="entry name" value="CocE/Ser_esterase"/>
</dbReference>
<reference evidence="4 5" key="2">
    <citation type="journal article" date="2012" name="PLoS Pathog.">
        <title>Diverse lifestyles and strategies of plant pathogenesis encoded in the genomes of eighteen Dothideomycetes fungi.</title>
        <authorList>
            <person name="Ohm R.A."/>
            <person name="Feau N."/>
            <person name="Henrissat B."/>
            <person name="Schoch C.L."/>
            <person name="Horwitz B.A."/>
            <person name="Barry K.W."/>
            <person name="Condon B.J."/>
            <person name="Copeland A.C."/>
            <person name="Dhillon B."/>
            <person name="Glaser F."/>
            <person name="Hesse C.N."/>
            <person name="Kosti I."/>
            <person name="LaButti K."/>
            <person name="Lindquist E.A."/>
            <person name="Lucas S."/>
            <person name="Salamov A.A."/>
            <person name="Bradshaw R.E."/>
            <person name="Ciuffetti L."/>
            <person name="Hamelin R.C."/>
            <person name="Kema G.H.J."/>
            <person name="Lawrence C."/>
            <person name="Scott J.A."/>
            <person name="Spatafora J.W."/>
            <person name="Turgeon B.G."/>
            <person name="de Wit P.J.G.M."/>
            <person name="Zhong S."/>
            <person name="Goodwin S.B."/>
            <person name="Grigoriev I.V."/>
        </authorList>
    </citation>
    <scope>NUCLEOTIDE SEQUENCE [LARGE SCALE GENOMIC DNA]</scope>
    <source>
        <strain evidence="5">NZE10 / CBS 128990</strain>
    </source>
</reference>
<reference evidence="5" key="1">
    <citation type="journal article" date="2012" name="PLoS Genet.">
        <title>The genomes of the fungal plant pathogens Cladosporium fulvum and Dothistroma septosporum reveal adaptation to different hosts and lifestyles but also signatures of common ancestry.</title>
        <authorList>
            <person name="de Wit P.J.G.M."/>
            <person name="van der Burgt A."/>
            <person name="Oekmen B."/>
            <person name="Stergiopoulos I."/>
            <person name="Abd-Elsalam K.A."/>
            <person name="Aerts A.L."/>
            <person name="Bahkali A.H."/>
            <person name="Beenen H.G."/>
            <person name="Chettri P."/>
            <person name="Cox M.P."/>
            <person name="Datema E."/>
            <person name="de Vries R.P."/>
            <person name="Dhillon B."/>
            <person name="Ganley A.R."/>
            <person name="Griffiths S.A."/>
            <person name="Guo Y."/>
            <person name="Hamelin R.C."/>
            <person name="Henrissat B."/>
            <person name="Kabir M.S."/>
            <person name="Jashni M.K."/>
            <person name="Kema G."/>
            <person name="Klaubauf S."/>
            <person name="Lapidus A."/>
            <person name="Levasseur A."/>
            <person name="Lindquist E."/>
            <person name="Mehrabi R."/>
            <person name="Ohm R.A."/>
            <person name="Owen T.J."/>
            <person name="Salamov A."/>
            <person name="Schwelm A."/>
            <person name="Schijlen E."/>
            <person name="Sun H."/>
            <person name="van den Burg H.A."/>
            <person name="van Ham R.C.H.J."/>
            <person name="Zhang S."/>
            <person name="Goodwin S.B."/>
            <person name="Grigoriev I.V."/>
            <person name="Collemare J."/>
            <person name="Bradshaw R.E."/>
        </authorList>
    </citation>
    <scope>NUCLEOTIDE SEQUENCE [LARGE SCALE GENOMIC DNA]</scope>
    <source>
        <strain evidence="5">NZE10 / CBS 128990</strain>
    </source>
</reference>
<dbReference type="SMART" id="SM00939">
    <property type="entry name" value="PepX_C"/>
    <property type="match status" value="1"/>
</dbReference>
<dbReference type="InterPro" id="IPR008979">
    <property type="entry name" value="Galactose-bd-like_sf"/>
</dbReference>
<evidence type="ECO:0000313" key="5">
    <source>
        <dbReference type="Proteomes" id="UP000016933"/>
    </source>
</evidence>
<keyword evidence="1" id="KW-0378">Hydrolase</keyword>
<dbReference type="Gene3D" id="3.40.50.1820">
    <property type="entry name" value="alpha/beta hydrolase"/>
    <property type="match status" value="1"/>
</dbReference>
<dbReference type="InterPro" id="IPR050585">
    <property type="entry name" value="Xaa-Pro_dipeptidyl-ppase/CocE"/>
</dbReference>
<dbReference type="InterPro" id="IPR000383">
    <property type="entry name" value="Xaa-Pro-like_dom"/>
</dbReference>
<gene>
    <name evidence="4" type="ORF">DOTSEDRAFT_176333</name>
</gene>
<dbReference type="Gene3D" id="1.10.3020.20">
    <property type="match status" value="1"/>
</dbReference>
<dbReference type="NCBIfam" id="TIGR00976">
    <property type="entry name" value="CocE_NonD"/>
    <property type="match status" value="1"/>
</dbReference>
<proteinExistence type="predicted"/>
<dbReference type="SUPFAM" id="SSF49785">
    <property type="entry name" value="Galactose-binding domain-like"/>
    <property type="match status" value="1"/>
</dbReference>
<dbReference type="eggNOG" id="ENOG502QTIK">
    <property type="taxonomic scope" value="Eukaryota"/>
</dbReference>
<organism evidence="4 5">
    <name type="scientific">Dothistroma septosporum (strain NZE10 / CBS 128990)</name>
    <name type="common">Red band needle blight fungus</name>
    <name type="synonym">Mycosphaerella pini</name>
    <dbReference type="NCBI Taxonomy" id="675120"/>
    <lineage>
        <taxon>Eukaryota</taxon>
        <taxon>Fungi</taxon>
        <taxon>Dikarya</taxon>
        <taxon>Ascomycota</taxon>
        <taxon>Pezizomycotina</taxon>
        <taxon>Dothideomycetes</taxon>
        <taxon>Dothideomycetidae</taxon>
        <taxon>Mycosphaerellales</taxon>
        <taxon>Mycosphaerellaceae</taxon>
        <taxon>Dothistroma</taxon>
    </lineage>
</organism>
<evidence type="ECO:0000259" key="3">
    <source>
        <dbReference type="SMART" id="SM00939"/>
    </source>
</evidence>
<dbReference type="Gene3D" id="2.60.120.260">
    <property type="entry name" value="Galactose-binding domain-like"/>
    <property type="match status" value="1"/>
</dbReference>
<dbReference type="GO" id="GO:0008239">
    <property type="term" value="F:dipeptidyl-peptidase activity"/>
    <property type="evidence" value="ECO:0007669"/>
    <property type="project" value="InterPro"/>
</dbReference>
<dbReference type="AlphaFoldDB" id="N1PF98"/>
<sequence length="578" mass="63543">MPTPPTGRPGDHYAGFVPGTTTLPAGHRKRPQCRPLATDTICDRDIPISTRDGAILRADVFRPITSSFAHPVPALLVWSPYGKSGAGLLGLSFMPARAGIPESALSGYEKFEGPDPAEWVPRGYAVVNIDARGVFDSEGDVRVLGAGEGEDGADAVEHIASLPWCSGAVALIGNSWLAMATYHIAAQQPKGLKCVAPLEGASDFYRETLCRGGVPQPGFWYAVAAGFSGRGKTEDPAQVAGMHPDWNEYWEDKRVDFEKIRVPAYVLASFSTGLHTEGSVRCYEELRTAKWLTFHDTQEWYDLYSSKRNEELAAFFEHFLKGVDNGFEKTPKVRAALLGYNEPNLTDVDLEDWPAPQTEYTKLFLSQNGSLADSSPREAGTISYQSDIQSEQKDADGEEILFTHTFTKRSHLLGYSKASLYVSCPDHDDLDIFLQIRKADKNGAMLRSQNIPLSVLKMSQDQVPPLNILQYLGPTGICRASRRDLDEKLSKPYYPVPSLGKTEKIQPGDVVKLDIGIWPGGMIFEAGEKLVLKISGHPMTLAEFPQLWGSHKTENKGRHVVHFGGGTPSYVQVPFVEL</sequence>
<protein>
    <recommendedName>
        <fullName evidence="3">Xaa-Pro dipeptidyl-peptidase C-terminal domain-containing protein</fullName>
    </recommendedName>
</protein>
<dbReference type="Pfam" id="PF08530">
    <property type="entry name" value="PepX_C"/>
    <property type="match status" value="1"/>
</dbReference>
<dbReference type="InterPro" id="IPR013736">
    <property type="entry name" value="Xaa-Pro_dipept_C"/>
</dbReference>
<dbReference type="OrthoDB" id="2578740at2759"/>
<evidence type="ECO:0000313" key="4">
    <source>
        <dbReference type="EMBL" id="EME41283.1"/>
    </source>
</evidence>
<evidence type="ECO:0000256" key="1">
    <source>
        <dbReference type="ARBA" id="ARBA00022801"/>
    </source>
</evidence>
<keyword evidence="5" id="KW-1185">Reference proteome</keyword>
<dbReference type="STRING" id="675120.N1PF98"/>
<evidence type="ECO:0000256" key="2">
    <source>
        <dbReference type="SAM" id="MobiDB-lite"/>
    </source>
</evidence>
<dbReference type="OMA" id="YWEDKRV"/>
<dbReference type="PANTHER" id="PTHR43056:SF10">
    <property type="entry name" value="COCE_NOND FAMILY, PUTATIVE (AFU_ORTHOLOGUE AFUA_7G00600)-RELATED"/>
    <property type="match status" value="1"/>
</dbReference>
<dbReference type="InterPro" id="IPR029058">
    <property type="entry name" value="AB_hydrolase_fold"/>
</dbReference>
<dbReference type="EMBL" id="KB446542">
    <property type="protein sequence ID" value="EME41283.1"/>
    <property type="molecule type" value="Genomic_DNA"/>
</dbReference>
<dbReference type="PANTHER" id="PTHR43056">
    <property type="entry name" value="PEPTIDASE S9 PROLYL OLIGOPEPTIDASE"/>
    <property type="match status" value="1"/>
</dbReference>
<dbReference type="Pfam" id="PF02129">
    <property type="entry name" value="Peptidase_S15"/>
    <property type="match status" value="1"/>
</dbReference>
<name>N1PF98_DOTSN</name>
<dbReference type="HOGENOM" id="CLU_015590_3_0_1"/>